<accession>A0A9J8A205</accession>
<evidence type="ECO:0000313" key="3">
    <source>
        <dbReference type="Ensembl" id="ENSCCRP00000135410.1"/>
    </source>
</evidence>
<evidence type="ECO:0008006" key="5">
    <source>
        <dbReference type="Google" id="ProtNLM"/>
    </source>
</evidence>
<proteinExistence type="inferred from homology"/>
<keyword evidence="4" id="KW-1185">Reference proteome</keyword>
<evidence type="ECO:0000256" key="1">
    <source>
        <dbReference type="ARBA" id="ARBA00009941"/>
    </source>
</evidence>
<comment type="similarity">
    <text evidence="1">Belongs to the peptidase C13 family.</text>
</comment>
<dbReference type="GO" id="GO:0006624">
    <property type="term" value="P:vacuolar protein processing"/>
    <property type="evidence" value="ECO:0007669"/>
    <property type="project" value="TreeGrafter"/>
</dbReference>
<dbReference type="CDD" id="cd21115">
    <property type="entry name" value="legumain_C"/>
    <property type="match status" value="1"/>
</dbReference>
<dbReference type="Gene3D" id="1.10.132.130">
    <property type="match status" value="1"/>
</dbReference>
<dbReference type="PANTHER" id="PTHR12000">
    <property type="entry name" value="HEMOGLOBINASE FAMILY MEMBER"/>
    <property type="match status" value="1"/>
</dbReference>
<dbReference type="Ensembl" id="ENSCCRT00000177390.1">
    <property type="protein sequence ID" value="ENSCCRP00000135410.1"/>
    <property type="gene ID" value="ENSCCRG00000081870.1"/>
</dbReference>
<dbReference type="InterPro" id="IPR046427">
    <property type="entry name" value="Legumain_prodom_sf"/>
</dbReference>
<dbReference type="Pfam" id="PF01650">
    <property type="entry name" value="Peptidase_C13"/>
    <property type="match status" value="2"/>
</dbReference>
<sequence length="448" mass="50523">MAAANGKHWVMLVAGSKTWDNYRHQADVCHAYQIVHQNGIPDEQIVVMMYDDIANNDHNPTPGKIINNPNGPNVYTGVPKDYTGGDVTPENFLAALKGEPKKNCLKKVLRSGRNDTIFIYLSDHGSTGLFCFPNSTLYAHDLIETIKEMARGNKFSKVHTNVYVHQLKSSPDMVLFPKHKVKDCFLLVQMVIYMESCHSGSMFTQLPNDIHVYAVTAARGDQSSYACYLDPERNTYLADEFSAFWMYYTESSNLDKVTFRDQFSYLQGNMKNSTPCCFGDETTGKNPISGFLRNTPKVIQESTKAQKLVLTHLTHAHEVSSKILDHKIETETHAGRKQVLIKKRETLHQTKAKIERTVKAISQRCLPASEVEDISGGAFRSGSRMDLLALKTVAEHFRTTCFDWHKEEFQMALSHTHVFARLCAHGVEVERIIEAITAVSSLPTEHHP</sequence>
<dbReference type="Gene3D" id="3.40.50.1460">
    <property type="match status" value="2"/>
</dbReference>
<organism evidence="3 4">
    <name type="scientific">Cyprinus carpio carpio</name>
    <dbReference type="NCBI Taxonomy" id="630221"/>
    <lineage>
        <taxon>Eukaryota</taxon>
        <taxon>Metazoa</taxon>
        <taxon>Chordata</taxon>
        <taxon>Craniata</taxon>
        <taxon>Vertebrata</taxon>
        <taxon>Euteleostomi</taxon>
        <taxon>Actinopterygii</taxon>
        <taxon>Neopterygii</taxon>
        <taxon>Teleostei</taxon>
        <taxon>Ostariophysi</taxon>
        <taxon>Cypriniformes</taxon>
        <taxon>Cyprinidae</taxon>
        <taxon>Cyprininae</taxon>
        <taxon>Cyprinus</taxon>
    </lineage>
</organism>
<name>A0A9J8A205_CYPCA</name>
<dbReference type="InterPro" id="IPR001096">
    <property type="entry name" value="Peptidase_C13"/>
</dbReference>
<dbReference type="AlphaFoldDB" id="A0A9J8A205"/>
<dbReference type="PIRSF" id="PIRSF019663">
    <property type="entry name" value="Legumain"/>
    <property type="match status" value="1"/>
</dbReference>
<feature type="active site" evidence="2">
    <location>
        <position position="124"/>
    </location>
</feature>
<reference evidence="3" key="1">
    <citation type="submission" date="2025-08" db="UniProtKB">
        <authorList>
            <consortium name="Ensembl"/>
        </authorList>
    </citation>
    <scope>IDENTIFICATION</scope>
</reference>
<dbReference type="GeneTree" id="ENSGT00940000154782"/>
<dbReference type="InterPro" id="IPR048501">
    <property type="entry name" value="Legum_prodom"/>
</dbReference>
<dbReference type="GO" id="GO:0004197">
    <property type="term" value="F:cysteine-type endopeptidase activity"/>
    <property type="evidence" value="ECO:0007669"/>
    <property type="project" value="TreeGrafter"/>
</dbReference>
<feature type="active site" description="Nucleophile" evidence="2">
    <location>
        <position position="197"/>
    </location>
</feature>
<dbReference type="OMA" id="SKQWVLL"/>
<dbReference type="GO" id="GO:0005773">
    <property type="term" value="C:vacuole"/>
    <property type="evidence" value="ECO:0007669"/>
    <property type="project" value="GOC"/>
</dbReference>
<dbReference type="PANTHER" id="PTHR12000:SF21">
    <property type="entry name" value="LEGUMAIN-RELATED"/>
    <property type="match status" value="1"/>
</dbReference>
<protein>
    <recommendedName>
        <fullName evidence="5">Legumain</fullName>
    </recommendedName>
</protein>
<dbReference type="Proteomes" id="UP001108240">
    <property type="component" value="Unplaced"/>
</dbReference>
<evidence type="ECO:0000256" key="2">
    <source>
        <dbReference type="PIRSR" id="PIRSR019663-1"/>
    </source>
</evidence>
<dbReference type="GO" id="GO:0051603">
    <property type="term" value="P:proteolysis involved in protein catabolic process"/>
    <property type="evidence" value="ECO:0007669"/>
    <property type="project" value="TreeGrafter"/>
</dbReference>
<dbReference type="PRINTS" id="PR00776">
    <property type="entry name" value="HEMOGLOBNASE"/>
</dbReference>
<reference evidence="3" key="2">
    <citation type="submission" date="2025-09" db="UniProtKB">
        <authorList>
            <consortium name="Ensembl"/>
        </authorList>
    </citation>
    <scope>IDENTIFICATION</scope>
</reference>
<evidence type="ECO:0000313" key="4">
    <source>
        <dbReference type="Proteomes" id="UP001108240"/>
    </source>
</evidence>